<proteinExistence type="predicted"/>
<name>A0AAE9Z448_9GAMM</name>
<dbReference type="Proteomes" id="UP000032352">
    <property type="component" value="Chromosome"/>
</dbReference>
<feature type="signal peptide" evidence="1">
    <location>
        <begin position="1"/>
        <end position="31"/>
    </location>
</feature>
<dbReference type="CDD" id="cd22656">
    <property type="entry name" value="ClyA_Cry6Aa-like"/>
    <property type="match status" value="1"/>
</dbReference>
<accession>A0AAE9Z448</accession>
<dbReference type="SUPFAM" id="SSF58100">
    <property type="entry name" value="Bacterial hemolysins"/>
    <property type="match status" value="1"/>
</dbReference>
<keyword evidence="1" id="KW-0732">Signal</keyword>
<dbReference type="NCBIfam" id="NF033928">
    <property type="entry name" value="alph_xenorhab_A"/>
    <property type="match status" value="1"/>
</dbReference>
<keyword evidence="3" id="KW-1185">Reference proteome</keyword>
<feature type="chain" id="PRO_5042080567" evidence="1">
    <location>
        <begin position="32"/>
        <end position="407"/>
    </location>
</feature>
<reference evidence="2 3" key="1">
    <citation type="journal article" date="2015" name="Genome Announc.">
        <title>Draft Genome Sequences of Marine Isolates of Thalassomonas viridans and Thalassomonas actiniarum.</title>
        <authorList>
            <person name="Olonade I."/>
            <person name="van Zyl L.J."/>
            <person name="Trindade M."/>
        </authorList>
    </citation>
    <scope>NUCLEOTIDE SEQUENCE [LARGE SCALE GENOMIC DNA]</scope>
    <source>
        <strain evidence="2 3">XOM25</strain>
    </source>
</reference>
<dbReference type="RefSeq" id="WP_053046997.1">
    <property type="nucleotide sequence ID" value="NZ_CP059733.1"/>
</dbReference>
<gene>
    <name evidence="2" type="ORF">SG34_003175</name>
</gene>
<organism evidence="2 3">
    <name type="scientific">Thalassomonas viridans</name>
    <dbReference type="NCBI Taxonomy" id="137584"/>
    <lineage>
        <taxon>Bacteria</taxon>
        <taxon>Pseudomonadati</taxon>
        <taxon>Pseudomonadota</taxon>
        <taxon>Gammaproteobacteria</taxon>
        <taxon>Alteromonadales</taxon>
        <taxon>Colwelliaceae</taxon>
        <taxon>Thalassomonas</taxon>
    </lineage>
</organism>
<evidence type="ECO:0000313" key="2">
    <source>
        <dbReference type="EMBL" id="WDE05947.1"/>
    </source>
</evidence>
<evidence type="ECO:0000313" key="3">
    <source>
        <dbReference type="Proteomes" id="UP000032352"/>
    </source>
</evidence>
<dbReference type="EMBL" id="CP059733">
    <property type="protein sequence ID" value="WDE05947.1"/>
    <property type="molecule type" value="Genomic_DNA"/>
</dbReference>
<dbReference type="KEGG" id="tvd:SG34_003175"/>
<reference evidence="2 3" key="2">
    <citation type="journal article" date="2022" name="Mar. Drugs">
        <title>Bioassay-Guided Fractionation Leads to the Detection of Cholic Acid Generated by the Rare Thalassomonas sp.</title>
        <authorList>
            <person name="Pheiffer F."/>
            <person name="Schneider Y.K."/>
            <person name="Hansen E.H."/>
            <person name="Andersen J.H."/>
            <person name="Isaksson J."/>
            <person name="Busche T."/>
            <person name="R C."/>
            <person name="Kalinowski J."/>
            <person name="Zyl L.V."/>
            <person name="Trindade M."/>
        </authorList>
    </citation>
    <scope>NUCLEOTIDE SEQUENCE [LARGE SCALE GENOMIC DNA]</scope>
    <source>
        <strain evidence="2 3">XOM25</strain>
    </source>
</reference>
<protein>
    <submittedName>
        <fullName evidence="2">Alpha-xenorhabdolysin family binary toxin subunit A</fullName>
    </submittedName>
</protein>
<evidence type="ECO:0000256" key="1">
    <source>
        <dbReference type="SAM" id="SignalP"/>
    </source>
</evidence>
<dbReference type="AlphaFoldDB" id="A0AAE9Z448"/>
<sequence>MKKMPRISHQLIRSTFALSLLSAAMLPQVQAATEVDPQHYDTVIGANGQFIDLDSDVFLLQQEEWYTIQTYVEEALRLPITQPSMNNAFGIPSNVSFSNFSALLEQYMAIHTTATSWHSEIYPSVVNLALTLSNYAEIHSMLISPLIDSLMAMKNAAETNDMMTAEAQRQTAIALLNMLKSEAQKREIETEKAENDLLMFAGEVAAQSGQLDRLRSTHSEYLQDDGSALRSQISALNARVKQLNADYDHFVTVAASSASYAWIPFFGLIAAGSVAGVYGDKAEKARKERNQVLAEIDSLQRQLTYKENIYASYQKSYQSITDLESKIRSAVLHINKLKGHWQGINTDFDTILESIGATQGVNGLDNAIALVGSITAQVSVGQIQGKWQQISVKASKFVENAYIVVND</sequence>
<dbReference type="Gene3D" id="1.20.1170.10">
    <property type="match status" value="1"/>
</dbReference>